<dbReference type="PANTHER" id="PTHR47284:SF3">
    <property type="entry name" value="FATTY-ACID-BINDING PROTEIN 2"/>
    <property type="match status" value="1"/>
</dbReference>
<dbReference type="AlphaFoldDB" id="A0A7S3CFM7"/>
<dbReference type="PANTHER" id="PTHR47284">
    <property type="entry name" value="FATTY-ACID-BINDING PROTEIN 2"/>
    <property type="match status" value="1"/>
</dbReference>
<reference evidence="3" key="1">
    <citation type="submission" date="2021-01" db="EMBL/GenBank/DDBJ databases">
        <authorList>
            <person name="Corre E."/>
            <person name="Pelletier E."/>
            <person name="Niang G."/>
            <person name="Scheremetjew M."/>
            <person name="Finn R."/>
            <person name="Kale V."/>
            <person name="Holt S."/>
            <person name="Cochrane G."/>
            <person name="Meng A."/>
            <person name="Brown T."/>
            <person name="Cohen L."/>
        </authorList>
    </citation>
    <scope>NUCLEOTIDE SEQUENCE</scope>
    <source>
        <strain evidence="3">RCC1871</strain>
    </source>
</reference>
<protein>
    <submittedName>
        <fullName evidence="4">Chalcone-flavonone isomerase</fullName>
    </submittedName>
</protein>
<reference evidence="4 5" key="2">
    <citation type="submission" date="2024-03" db="EMBL/GenBank/DDBJ databases">
        <title>Complete genome sequence of the green alga Chloropicon roscoffensis RCC1871.</title>
        <authorList>
            <person name="Lemieux C."/>
            <person name="Pombert J.-F."/>
            <person name="Otis C."/>
            <person name="Turmel M."/>
        </authorList>
    </citation>
    <scope>NUCLEOTIDE SEQUENCE [LARGE SCALE GENOMIC DNA]</scope>
    <source>
        <strain evidence="4 5">RCC1871</strain>
    </source>
</reference>
<comment type="similarity">
    <text evidence="1">Belongs to the chalcone isomerase family.</text>
</comment>
<sequence length="265" mass="29553">MSFLKKKYSLTTALAEKFSKLSSRSSYAEEYVSEGEEDLTPEGSSLELSGSSAPDATYRRELKTKARYPVTLDLPQVDGIPPLTFVGTGLRSETFMTVEFWIYTIGMYVEPSEVRGKLGSFKSCEPGTLHENEDFCRSLISMKGVTRVLRFVITLPGLKAGIVVSQFDKVLLPKMQKKGKEKEYRYIMENMGKAKFRKGTKMFLALSGEGEVTCVCNGEILGAVKCDELCESIMEIYFGDVPVSEDVKEKICNGVHAALQDDFEE</sequence>
<dbReference type="InterPro" id="IPR016089">
    <property type="entry name" value="Chalcone_isomerase_bundle_sf"/>
</dbReference>
<dbReference type="Gene3D" id="1.10.890.20">
    <property type="match status" value="1"/>
</dbReference>
<proteinExistence type="inferred from homology"/>
<keyword evidence="5" id="KW-1185">Reference proteome</keyword>
<evidence type="ECO:0000313" key="3">
    <source>
        <dbReference type="EMBL" id="CAE0194784.1"/>
    </source>
</evidence>
<evidence type="ECO:0000313" key="5">
    <source>
        <dbReference type="Proteomes" id="UP001472866"/>
    </source>
</evidence>
<feature type="compositionally biased region" description="Low complexity" evidence="2">
    <location>
        <begin position="42"/>
        <end position="52"/>
    </location>
</feature>
<dbReference type="Gene3D" id="3.50.70.10">
    <property type="match status" value="1"/>
</dbReference>
<dbReference type="GO" id="GO:0016872">
    <property type="term" value="F:intramolecular lyase activity"/>
    <property type="evidence" value="ECO:0007669"/>
    <property type="project" value="InterPro"/>
</dbReference>
<dbReference type="InterPro" id="IPR016088">
    <property type="entry name" value="Chalcone_isomerase_3-sand"/>
</dbReference>
<dbReference type="EMBL" id="CP151504">
    <property type="protein sequence ID" value="WZN61427.1"/>
    <property type="molecule type" value="Genomic_DNA"/>
</dbReference>
<evidence type="ECO:0000256" key="2">
    <source>
        <dbReference type="SAM" id="MobiDB-lite"/>
    </source>
</evidence>
<dbReference type="EMBL" id="HBHZ01010235">
    <property type="protein sequence ID" value="CAE0194784.1"/>
    <property type="molecule type" value="Transcribed_RNA"/>
</dbReference>
<accession>A0A7S3CFM7</accession>
<dbReference type="SUPFAM" id="SSF54626">
    <property type="entry name" value="Chalcone isomerase"/>
    <property type="match status" value="1"/>
</dbReference>
<name>A0A7S3CFM7_9CHLO</name>
<gene>
    <name evidence="3" type="ORF">CROS1456_LOCUS7875</name>
    <name evidence="4" type="ORF">HKI87_04g29620</name>
</gene>
<keyword evidence="4" id="KW-0413">Isomerase</keyword>
<dbReference type="Proteomes" id="UP001472866">
    <property type="component" value="Chromosome 04"/>
</dbReference>
<evidence type="ECO:0000313" key="4">
    <source>
        <dbReference type="EMBL" id="WZN61427.1"/>
    </source>
</evidence>
<organism evidence="3">
    <name type="scientific">Chloropicon roscoffensis</name>
    <dbReference type="NCBI Taxonomy" id="1461544"/>
    <lineage>
        <taxon>Eukaryota</taxon>
        <taxon>Viridiplantae</taxon>
        <taxon>Chlorophyta</taxon>
        <taxon>Chloropicophyceae</taxon>
        <taxon>Chloropicales</taxon>
        <taxon>Chloropicaceae</taxon>
        <taxon>Chloropicon</taxon>
    </lineage>
</organism>
<feature type="region of interest" description="Disordered" evidence="2">
    <location>
        <begin position="32"/>
        <end position="54"/>
    </location>
</feature>
<evidence type="ECO:0000256" key="1">
    <source>
        <dbReference type="ARBA" id="ARBA00007166"/>
    </source>
</evidence>
<dbReference type="InterPro" id="IPR036298">
    <property type="entry name" value="Chalcone_isomerase_sf"/>
</dbReference>